<dbReference type="EMBL" id="CP060096">
    <property type="protein sequence ID" value="QSZ26454.1"/>
    <property type="molecule type" value="Genomic_DNA"/>
</dbReference>
<feature type="transmembrane region" description="Helical" evidence="1">
    <location>
        <begin position="9"/>
        <end position="31"/>
    </location>
</feature>
<dbReference type="RefSeq" id="WP_284679126.1">
    <property type="nucleotide sequence ID" value="NZ_CP060096.1"/>
</dbReference>
<accession>A0A974Y2K4</accession>
<keyword evidence="1" id="KW-0472">Membrane</keyword>
<sequence length="146" mass="17060">MLNKTFIRFFLYFFLTPLCIGIIVLAIGLINNLKIDSIVSFLFIIAIVGWSLTMGMLGYFYASPETYYLSKEQYKLSDIELKAKSFKYDIVNKNGNEIIISSSNKLMDWFYGKIYIKNTDDKIVITAARNILFKYFRPIQNNMIIR</sequence>
<protein>
    <submittedName>
        <fullName evidence="2">Uncharacterized protein</fullName>
    </submittedName>
</protein>
<keyword evidence="1" id="KW-0812">Transmembrane</keyword>
<dbReference type="Proteomes" id="UP000671913">
    <property type="component" value="Chromosome"/>
</dbReference>
<evidence type="ECO:0000256" key="1">
    <source>
        <dbReference type="SAM" id="Phobius"/>
    </source>
</evidence>
<reference evidence="2" key="1">
    <citation type="submission" date="2020-08" db="EMBL/GenBank/DDBJ databases">
        <title>Genomic insights into the carbon and energy metabolism of the first obligate autotrophic acetogenic bacterium Aceticella autotrophica gen. nov., sp. nov.</title>
        <authorList>
            <person name="Toshchakov S.V."/>
            <person name="Elcheninov A.G."/>
            <person name="Kublanov I.V."/>
            <person name="Frolov E.N."/>
            <person name="Lebedinsky A.V."/>
        </authorList>
    </citation>
    <scope>NUCLEOTIDE SEQUENCE</scope>
    <source>
        <strain evidence="2">3443-3Ac</strain>
    </source>
</reference>
<evidence type="ECO:0000313" key="2">
    <source>
        <dbReference type="EMBL" id="QSZ26454.1"/>
    </source>
</evidence>
<dbReference type="AlphaFoldDB" id="A0A974Y2K4"/>
<proteinExistence type="predicted"/>
<keyword evidence="3" id="KW-1185">Reference proteome</keyword>
<organism evidence="2 3">
    <name type="scientific">Aceticella autotrophica</name>
    <dbReference type="NCBI Taxonomy" id="2755338"/>
    <lineage>
        <taxon>Bacteria</taxon>
        <taxon>Bacillati</taxon>
        <taxon>Bacillota</taxon>
        <taxon>Clostridia</taxon>
        <taxon>Thermoanaerobacterales</taxon>
        <taxon>Thermoanaerobacteraceae</taxon>
        <taxon>Aceticella</taxon>
    </lineage>
</organism>
<name>A0A974Y2K4_9THEO</name>
<keyword evidence="1" id="KW-1133">Transmembrane helix</keyword>
<dbReference type="KEGG" id="aaut:ACETAC_05865"/>
<gene>
    <name evidence="2" type="ORF">ACETAC_05865</name>
</gene>
<evidence type="ECO:0000313" key="3">
    <source>
        <dbReference type="Proteomes" id="UP000671913"/>
    </source>
</evidence>
<feature type="transmembrane region" description="Helical" evidence="1">
    <location>
        <begin position="37"/>
        <end position="62"/>
    </location>
</feature>